<keyword evidence="2" id="KW-0723">Serine/threonine-protein kinase</keyword>
<dbReference type="SMART" id="SM01331">
    <property type="entry name" value="DUF3635"/>
    <property type="match status" value="1"/>
</dbReference>
<name>A0ABZ1D4Z6_9TREE</name>
<reference evidence="11 12" key="1">
    <citation type="submission" date="2024-01" db="EMBL/GenBank/DDBJ databases">
        <title>Comparative genomics of Cryptococcus and Kwoniella reveals pathogenesis evolution and contrasting modes of karyotype evolution via chromosome fusion or intercentromeric recombination.</title>
        <authorList>
            <person name="Coelho M.A."/>
            <person name="David-Palma M."/>
            <person name="Shea T."/>
            <person name="Bowers K."/>
            <person name="McGinley-Smith S."/>
            <person name="Mohammad A.W."/>
            <person name="Gnirke A."/>
            <person name="Yurkov A.M."/>
            <person name="Nowrousian M."/>
            <person name="Sun S."/>
            <person name="Cuomo C.A."/>
            <person name="Heitman J."/>
        </authorList>
    </citation>
    <scope>NUCLEOTIDE SEQUENCE [LARGE SCALE GENOMIC DNA]</scope>
    <source>
        <strain evidence="11">CBS 11374</strain>
    </source>
</reference>
<dbReference type="SUPFAM" id="SSF56112">
    <property type="entry name" value="Protein kinase-like (PK-like)"/>
    <property type="match status" value="1"/>
</dbReference>
<comment type="catalytic activity">
    <reaction evidence="8">
        <text>L-seryl-[protein] + ATP = O-phospho-L-seryl-[protein] + ADP + H(+)</text>
        <dbReference type="Rhea" id="RHEA:17989"/>
        <dbReference type="Rhea" id="RHEA-COMP:9863"/>
        <dbReference type="Rhea" id="RHEA-COMP:11604"/>
        <dbReference type="ChEBI" id="CHEBI:15378"/>
        <dbReference type="ChEBI" id="CHEBI:29999"/>
        <dbReference type="ChEBI" id="CHEBI:30616"/>
        <dbReference type="ChEBI" id="CHEBI:83421"/>
        <dbReference type="ChEBI" id="CHEBI:456216"/>
        <dbReference type="EC" id="2.7.11.1"/>
    </reaction>
</comment>
<evidence type="ECO:0000256" key="2">
    <source>
        <dbReference type="ARBA" id="ARBA00022527"/>
    </source>
</evidence>
<evidence type="ECO:0000256" key="9">
    <source>
        <dbReference type="SAM" id="MobiDB-lite"/>
    </source>
</evidence>
<dbReference type="EMBL" id="CP141886">
    <property type="protein sequence ID" value="WRT68046.1"/>
    <property type="molecule type" value="Genomic_DNA"/>
</dbReference>
<protein>
    <recommendedName>
        <fullName evidence="1">non-specific serine/threonine protein kinase</fullName>
        <ecNumber evidence="1">2.7.11.1</ecNumber>
    </recommendedName>
</protein>
<evidence type="ECO:0000313" key="12">
    <source>
        <dbReference type="Proteomes" id="UP001329825"/>
    </source>
</evidence>
<dbReference type="EC" id="2.7.11.1" evidence="1"/>
<keyword evidence="5" id="KW-0418">Kinase</keyword>
<evidence type="ECO:0000256" key="4">
    <source>
        <dbReference type="ARBA" id="ARBA00022741"/>
    </source>
</evidence>
<dbReference type="PROSITE" id="PS50011">
    <property type="entry name" value="PROTEIN_KINASE_DOM"/>
    <property type="match status" value="1"/>
</dbReference>
<feature type="domain" description="Protein kinase" evidence="10">
    <location>
        <begin position="203"/>
        <end position="566"/>
    </location>
</feature>
<keyword evidence="12" id="KW-1185">Reference proteome</keyword>
<evidence type="ECO:0000313" key="11">
    <source>
        <dbReference type="EMBL" id="WRT68046.1"/>
    </source>
</evidence>
<organism evidence="11 12">
    <name type="scientific">Kwoniella shivajii</name>
    <dbReference type="NCBI Taxonomy" id="564305"/>
    <lineage>
        <taxon>Eukaryota</taxon>
        <taxon>Fungi</taxon>
        <taxon>Dikarya</taxon>
        <taxon>Basidiomycota</taxon>
        <taxon>Agaricomycotina</taxon>
        <taxon>Tremellomycetes</taxon>
        <taxon>Tremellales</taxon>
        <taxon>Cryptococcaceae</taxon>
        <taxon>Kwoniella</taxon>
    </lineage>
</organism>
<keyword evidence="3" id="KW-0808">Transferase</keyword>
<evidence type="ECO:0000256" key="1">
    <source>
        <dbReference type="ARBA" id="ARBA00012513"/>
    </source>
</evidence>
<feature type="region of interest" description="Disordered" evidence="9">
    <location>
        <begin position="49"/>
        <end position="69"/>
    </location>
</feature>
<evidence type="ECO:0000256" key="7">
    <source>
        <dbReference type="ARBA" id="ARBA00047899"/>
    </source>
</evidence>
<accession>A0ABZ1D4Z6</accession>
<evidence type="ECO:0000256" key="8">
    <source>
        <dbReference type="ARBA" id="ARBA00048679"/>
    </source>
</evidence>
<dbReference type="Gene3D" id="3.30.200.20">
    <property type="entry name" value="Phosphorylase Kinase, domain 1"/>
    <property type="match status" value="1"/>
</dbReference>
<dbReference type="PANTHER" id="PTHR24419:SF18">
    <property type="entry name" value="SERINE_THREONINE-PROTEIN KINASE HASPIN"/>
    <property type="match status" value="1"/>
</dbReference>
<dbReference type="PANTHER" id="PTHR24419">
    <property type="entry name" value="INTERLEUKIN-1 RECEPTOR-ASSOCIATED KINASE"/>
    <property type="match status" value="1"/>
</dbReference>
<dbReference type="GeneID" id="87957152"/>
<evidence type="ECO:0000256" key="6">
    <source>
        <dbReference type="ARBA" id="ARBA00022840"/>
    </source>
</evidence>
<dbReference type="InterPro" id="IPR011009">
    <property type="entry name" value="Kinase-like_dom_sf"/>
</dbReference>
<evidence type="ECO:0000256" key="5">
    <source>
        <dbReference type="ARBA" id="ARBA00022777"/>
    </source>
</evidence>
<dbReference type="Pfam" id="PF12330">
    <property type="entry name" value="Haspin_kinase"/>
    <property type="match status" value="1"/>
</dbReference>
<dbReference type="Gene3D" id="1.10.510.10">
    <property type="entry name" value="Transferase(Phosphotransferase) domain 1"/>
    <property type="match status" value="1"/>
</dbReference>
<gene>
    <name evidence="11" type="ORF">IL334_005021</name>
</gene>
<dbReference type="RefSeq" id="XP_062792786.1">
    <property type="nucleotide sequence ID" value="XM_062936735.1"/>
</dbReference>
<keyword evidence="6" id="KW-0067">ATP-binding</keyword>
<keyword evidence="4" id="KW-0547">Nucleotide-binding</keyword>
<dbReference type="InterPro" id="IPR024604">
    <property type="entry name" value="GSG2_C"/>
</dbReference>
<proteinExistence type="predicted"/>
<dbReference type="InterPro" id="IPR000719">
    <property type="entry name" value="Prot_kinase_dom"/>
</dbReference>
<evidence type="ECO:0000256" key="3">
    <source>
        <dbReference type="ARBA" id="ARBA00022679"/>
    </source>
</evidence>
<sequence>MSGLSGKVTTYGKKKTQIISVHSDILHPVSSSPLPLSRVKRPVLQSKLSNDITNLPPTPLPSRKGASNKEKVTVIDDSLSSPEIIFKARKVNRPGKVVIPRSPSHSPIKKNSRRVPEIIIPLRTTARKPLGSLTKRFSEISIVDSPAPALAPKSKSAQLQRPSIPKRTIPDPQIAIDELSKTCSFPTVHHFSSFLSQGDLPEYGEIRKVGEASYSEVFGLTSSTNSDEIKYVLKVIPLLSLTPSEKIVDKPMPDSSKPEDVKKEIEVTKRMGQVPGGGFVEFIAAYMVQGEYPEALLDKWDLFKGTEGSASVRPSALPATQKYCLLVLSHAGTDLETFKFSQNQGWLQAAGIFWQLASSLARAERWTEFEHRDLHEGQILIQPVSTSSSDQQENYLNPDLTGLKLTIIDFGLSRLSLPLPGKKDESKSVSLWNEIPEEVYEGKGLQWDLYRSMRDKLLIGNSWDGFNPITNVMWLHYIIRYMLTKLRPPKSPNRRSSRATAMYQQEEKAYLMLGQVEKVLGWSVDYDGIGKRRGLRGDVKVVFEKKLISVQEVFTWGQQQGWITEA</sequence>
<comment type="catalytic activity">
    <reaction evidence="7">
        <text>L-threonyl-[protein] + ATP = O-phospho-L-threonyl-[protein] + ADP + H(+)</text>
        <dbReference type="Rhea" id="RHEA:46608"/>
        <dbReference type="Rhea" id="RHEA-COMP:11060"/>
        <dbReference type="Rhea" id="RHEA-COMP:11605"/>
        <dbReference type="ChEBI" id="CHEBI:15378"/>
        <dbReference type="ChEBI" id="CHEBI:30013"/>
        <dbReference type="ChEBI" id="CHEBI:30616"/>
        <dbReference type="ChEBI" id="CHEBI:61977"/>
        <dbReference type="ChEBI" id="CHEBI:456216"/>
        <dbReference type="EC" id="2.7.11.1"/>
    </reaction>
</comment>
<dbReference type="Proteomes" id="UP001329825">
    <property type="component" value="Chromosome 6"/>
</dbReference>
<evidence type="ECO:0000259" key="10">
    <source>
        <dbReference type="PROSITE" id="PS50011"/>
    </source>
</evidence>